<dbReference type="SMART" id="SM00355">
    <property type="entry name" value="ZnF_C2H2"/>
    <property type="match status" value="3"/>
</dbReference>
<keyword evidence="5" id="KW-1185">Reference proteome</keyword>
<accession>A0AAD8KU13</accession>
<dbReference type="Gene3D" id="3.30.160.60">
    <property type="entry name" value="Classic Zinc Finger"/>
    <property type="match status" value="1"/>
</dbReference>
<dbReference type="InterPro" id="IPR036236">
    <property type="entry name" value="Znf_C2H2_sf"/>
</dbReference>
<feature type="region of interest" description="Disordered" evidence="2">
    <location>
        <begin position="1"/>
        <end position="26"/>
    </location>
</feature>
<dbReference type="PROSITE" id="PS00028">
    <property type="entry name" value="ZINC_FINGER_C2H2_1"/>
    <property type="match status" value="3"/>
</dbReference>
<dbReference type="GO" id="GO:0008270">
    <property type="term" value="F:zinc ion binding"/>
    <property type="evidence" value="ECO:0007669"/>
    <property type="project" value="UniProtKB-KW"/>
</dbReference>
<gene>
    <name evidence="4" type="ORF">QVD17_15909</name>
</gene>
<proteinExistence type="predicted"/>
<sequence>MKHLSPNNNIEVVDGSSNSNDLGYELRKDPKKTTKANDFVVFDKLCKECGKGFQSWKALFGHMKCHSNKVSNTKSVVTNQESWISRPEDSGMKMCQMKKSRSRNEVTKTDSSSISVNANHTSTSVVSDLYDEKEAEIAMCLIMLSRDVGKCDKKMKKVTKANDDQDEMDDQNKRKFECSACNKSFHSYQALGGHKASHKKLKGCFDAITSEPMLEHDHMYNGCCEKPYDDHQSPSSFNLVGSLKNTKVEGAHECSICLRIFSSGQALGGHKRSHLIAEAKLNQQNLNLIEKFDKPVHEIRGLFDLNMPPDDLVEEEQQETLFYLDCFQQAKTSKSISSVAFYAASINAPDLI</sequence>
<evidence type="ECO:0000256" key="2">
    <source>
        <dbReference type="SAM" id="MobiDB-lite"/>
    </source>
</evidence>
<evidence type="ECO:0000259" key="3">
    <source>
        <dbReference type="PROSITE" id="PS50157"/>
    </source>
</evidence>
<keyword evidence="1" id="KW-0862">Zinc</keyword>
<feature type="domain" description="C2H2-type" evidence="3">
    <location>
        <begin position="252"/>
        <end position="274"/>
    </location>
</feature>
<feature type="domain" description="C2H2-type" evidence="3">
    <location>
        <begin position="44"/>
        <end position="71"/>
    </location>
</feature>
<dbReference type="Pfam" id="PF13912">
    <property type="entry name" value="zf-C2H2_6"/>
    <property type="match status" value="3"/>
</dbReference>
<organism evidence="4 5">
    <name type="scientific">Tagetes erecta</name>
    <name type="common">African marigold</name>
    <dbReference type="NCBI Taxonomy" id="13708"/>
    <lineage>
        <taxon>Eukaryota</taxon>
        <taxon>Viridiplantae</taxon>
        <taxon>Streptophyta</taxon>
        <taxon>Embryophyta</taxon>
        <taxon>Tracheophyta</taxon>
        <taxon>Spermatophyta</taxon>
        <taxon>Magnoliopsida</taxon>
        <taxon>eudicotyledons</taxon>
        <taxon>Gunneridae</taxon>
        <taxon>Pentapetalae</taxon>
        <taxon>asterids</taxon>
        <taxon>campanulids</taxon>
        <taxon>Asterales</taxon>
        <taxon>Asteraceae</taxon>
        <taxon>Asteroideae</taxon>
        <taxon>Heliantheae alliance</taxon>
        <taxon>Tageteae</taxon>
        <taxon>Tagetes</taxon>
    </lineage>
</organism>
<evidence type="ECO:0000256" key="1">
    <source>
        <dbReference type="PROSITE-ProRule" id="PRU00042"/>
    </source>
</evidence>
<dbReference type="PANTHER" id="PTHR46869">
    <property type="entry name" value="C2H2-LIKE ZINC FINGER PROTEIN"/>
    <property type="match status" value="1"/>
</dbReference>
<dbReference type="PANTHER" id="PTHR46869:SF6">
    <property type="entry name" value="C2H2-TYPE DOMAIN-CONTAINING PROTEIN"/>
    <property type="match status" value="1"/>
</dbReference>
<feature type="domain" description="C2H2-type" evidence="3">
    <location>
        <begin position="176"/>
        <end position="203"/>
    </location>
</feature>
<comment type="caution">
    <text evidence="4">The sequence shown here is derived from an EMBL/GenBank/DDBJ whole genome shotgun (WGS) entry which is preliminary data.</text>
</comment>
<keyword evidence="1" id="KW-0479">Metal-binding</keyword>
<keyword evidence="1" id="KW-0863">Zinc-finger</keyword>
<dbReference type="Proteomes" id="UP001229421">
    <property type="component" value="Unassembled WGS sequence"/>
</dbReference>
<dbReference type="EMBL" id="JAUHHV010000004">
    <property type="protein sequence ID" value="KAK1427226.1"/>
    <property type="molecule type" value="Genomic_DNA"/>
</dbReference>
<feature type="compositionally biased region" description="Polar residues" evidence="2">
    <location>
        <begin position="1"/>
        <end position="21"/>
    </location>
</feature>
<evidence type="ECO:0000313" key="5">
    <source>
        <dbReference type="Proteomes" id="UP001229421"/>
    </source>
</evidence>
<reference evidence="4" key="1">
    <citation type="journal article" date="2023" name="bioRxiv">
        <title>Improved chromosome-level genome assembly for marigold (Tagetes erecta).</title>
        <authorList>
            <person name="Jiang F."/>
            <person name="Yuan L."/>
            <person name="Wang S."/>
            <person name="Wang H."/>
            <person name="Xu D."/>
            <person name="Wang A."/>
            <person name="Fan W."/>
        </authorList>
    </citation>
    <scope>NUCLEOTIDE SEQUENCE</scope>
    <source>
        <strain evidence="4">WSJ</strain>
        <tissue evidence="4">Leaf</tissue>
    </source>
</reference>
<dbReference type="PROSITE" id="PS50157">
    <property type="entry name" value="ZINC_FINGER_C2H2_2"/>
    <property type="match status" value="3"/>
</dbReference>
<name>A0AAD8KU13_TARER</name>
<dbReference type="AlphaFoldDB" id="A0AAD8KU13"/>
<evidence type="ECO:0000313" key="4">
    <source>
        <dbReference type="EMBL" id="KAK1427226.1"/>
    </source>
</evidence>
<dbReference type="SUPFAM" id="SSF57667">
    <property type="entry name" value="beta-beta-alpha zinc fingers"/>
    <property type="match status" value="1"/>
</dbReference>
<protein>
    <recommendedName>
        <fullName evidence="3">C2H2-type domain-containing protein</fullName>
    </recommendedName>
</protein>
<dbReference type="InterPro" id="IPR013087">
    <property type="entry name" value="Znf_C2H2_type"/>
</dbReference>